<keyword evidence="3" id="KW-1185">Reference proteome</keyword>
<gene>
    <name evidence="2" type="ORF">E0H73_00615</name>
</gene>
<dbReference type="EMBL" id="SJKB01000001">
    <property type="protein sequence ID" value="TCC65484.1"/>
    <property type="molecule type" value="Genomic_DNA"/>
</dbReference>
<organism evidence="2 3">
    <name type="scientific">Kribbella pittospori</name>
    <dbReference type="NCBI Taxonomy" id="722689"/>
    <lineage>
        <taxon>Bacteria</taxon>
        <taxon>Bacillati</taxon>
        <taxon>Actinomycetota</taxon>
        <taxon>Actinomycetes</taxon>
        <taxon>Propionibacteriales</taxon>
        <taxon>Kribbellaceae</taxon>
        <taxon>Kribbella</taxon>
    </lineage>
</organism>
<accession>A0A4R0L088</accession>
<comment type="caution">
    <text evidence="2">The sequence shown here is derived from an EMBL/GenBank/DDBJ whole genome shotgun (WGS) entry which is preliminary data.</text>
</comment>
<keyword evidence="1" id="KW-0812">Transmembrane</keyword>
<reference evidence="2 3" key="1">
    <citation type="submission" date="2019-02" db="EMBL/GenBank/DDBJ databases">
        <title>Kribbella capetownensis sp. nov. and Kribbella speibonae sp. nov., isolated from soil.</title>
        <authorList>
            <person name="Curtis S.M."/>
            <person name="Norton I."/>
            <person name="Everest G.J."/>
            <person name="Meyers P.R."/>
        </authorList>
    </citation>
    <scope>NUCLEOTIDE SEQUENCE [LARGE SCALE GENOMIC DNA]</scope>
    <source>
        <strain evidence="2 3">NRRL B-24813</strain>
    </source>
</reference>
<name>A0A4R0L088_9ACTN</name>
<feature type="transmembrane region" description="Helical" evidence="1">
    <location>
        <begin position="61"/>
        <end position="82"/>
    </location>
</feature>
<dbReference type="AlphaFoldDB" id="A0A4R0L088"/>
<proteinExistence type="predicted"/>
<dbReference type="RefSeq" id="WP_131349889.1">
    <property type="nucleotide sequence ID" value="NZ_SJKB01000001.1"/>
</dbReference>
<dbReference type="Proteomes" id="UP000291144">
    <property type="component" value="Unassembled WGS sequence"/>
</dbReference>
<evidence type="ECO:0008006" key="4">
    <source>
        <dbReference type="Google" id="ProtNLM"/>
    </source>
</evidence>
<feature type="transmembrane region" description="Helical" evidence="1">
    <location>
        <begin position="7"/>
        <end position="27"/>
    </location>
</feature>
<evidence type="ECO:0000313" key="2">
    <source>
        <dbReference type="EMBL" id="TCC65484.1"/>
    </source>
</evidence>
<protein>
    <recommendedName>
        <fullName evidence="4">DUF4190 domain-containing protein</fullName>
    </recommendedName>
</protein>
<feature type="transmembrane region" description="Helical" evidence="1">
    <location>
        <begin position="33"/>
        <end position="54"/>
    </location>
</feature>
<dbReference type="PROSITE" id="PS51257">
    <property type="entry name" value="PROKAR_LIPOPROTEIN"/>
    <property type="match status" value="1"/>
</dbReference>
<keyword evidence="1" id="KW-0472">Membrane</keyword>
<sequence length="86" mass="8904">MEPPKGAGLGVAALIVGLLGCVVPLLPMNMDGIRAYTPIPFAVLGILLAVLGCIGRRRGKALAVVGWMLSVLALIMGLIMIVPRLT</sequence>
<keyword evidence="1" id="KW-1133">Transmembrane helix</keyword>
<evidence type="ECO:0000256" key="1">
    <source>
        <dbReference type="SAM" id="Phobius"/>
    </source>
</evidence>
<dbReference type="OrthoDB" id="4560955at2"/>
<evidence type="ECO:0000313" key="3">
    <source>
        <dbReference type="Proteomes" id="UP000291144"/>
    </source>
</evidence>